<dbReference type="Gene3D" id="1.20.1070.10">
    <property type="entry name" value="Rhodopsin 7-helix transmembrane proteins"/>
    <property type="match status" value="1"/>
</dbReference>
<evidence type="ECO:0000256" key="1">
    <source>
        <dbReference type="ARBA" id="ARBA00004370"/>
    </source>
</evidence>
<feature type="transmembrane region" description="Helical" evidence="5">
    <location>
        <begin position="141"/>
        <end position="162"/>
    </location>
</feature>
<dbReference type="SUPFAM" id="SSF81321">
    <property type="entry name" value="Family A G protein-coupled receptor-like"/>
    <property type="match status" value="1"/>
</dbReference>
<name>A0A0N4ZX90_PARTI</name>
<dbReference type="WBParaSite" id="PTRK_0001330400.1">
    <property type="protein sequence ID" value="PTRK_0001330400.1"/>
    <property type="gene ID" value="PTRK_0001330400"/>
</dbReference>
<proteinExistence type="predicted"/>
<dbReference type="InterPro" id="IPR000276">
    <property type="entry name" value="GPCR_Rhodpsn"/>
</dbReference>
<feature type="transmembrane region" description="Helical" evidence="5">
    <location>
        <begin position="96"/>
        <end position="121"/>
    </location>
</feature>
<evidence type="ECO:0000256" key="5">
    <source>
        <dbReference type="SAM" id="Phobius"/>
    </source>
</evidence>
<dbReference type="AlphaFoldDB" id="A0A0N4ZX90"/>
<comment type="subcellular location">
    <subcellularLocation>
        <location evidence="1">Membrane</location>
    </subcellularLocation>
</comment>
<reference evidence="8" key="1">
    <citation type="submission" date="2017-02" db="UniProtKB">
        <authorList>
            <consortium name="WormBaseParasite"/>
        </authorList>
    </citation>
    <scope>IDENTIFICATION</scope>
</reference>
<dbReference type="PANTHER" id="PTHR23021">
    <property type="entry name" value="SERPENTINE RECEPTOR, CLASS T"/>
    <property type="match status" value="1"/>
</dbReference>
<feature type="transmembrane region" description="Helical" evidence="5">
    <location>
        <begin position="24"/>
        <end position="51"/>
    </location>
</feature>
<dbReference type="InterPro" id="IPR019425">
    <property type="entry name" value="7TM_GPCR_serpentine_rcpt_Srt"/>
</dbReference>
<dbReference type="InterPro" id="IPR017452">
    <property type="entry name" value="GPCR_Rhodpsn_7TM"/>
</dbReference>
<organism evidence="7 8">
    <name type="scientific">Parastrongyloides trichosuri</name>
    <name type="common">Possum-specific nematode worm</name>
    <dbReference type="NCBI Taxonomy" id="131310"/>
    <lineage>
        <taxon>Eukaryota</taxon>
        <taxon>Metazoa</taxon>
        <taxon>Ecdysozoa</taxon>
        <taxon>Nematoda</taxon>
        <taxon>Chromadorea</taxon>
        <taxon>Rhabditida</taxon>
        <taxon>Tylenchina</taxon>
        <taxon>Panagrolaimomorpha</taxon>
        <taxon>Strongyloidoidea</taxon>
        <taxon>Strongyloididae</taxon>
        <taxon>Parastrongyloides</taxon>
    </lineage>
</organism>
<evidence type="ECO:0000256" key="3">
    <source>
        <dbReference type="ARBA" id="ARBA00022989"/>
    </source>
</evidence>
<evidence type="ECO:0000313" key="8">
    <source>
        <dbReference type="WBParaSite" id="PTRK_0001330400.1"/>
    </source>
</evidence>
<keyword evidence="4 5" id="KW-0472">Membrane</keyword>
<sequence>MKLSRFDMSPYNTKDRIDLEYISYINYIIGGIQMITVIFIMFIQILIFILFYKNSEMTKSMPFKLMRHLGITEIIQQVGHLISSFYSLFYDTPQNIFGTFIASILQTGYVCSIVFLFLLTLNRFDVIFNRTFLSSINRDKFFNVMIIINYLWGIILVIFFMLKEFRLYYSLYDYAWQYEAVDPSWKIAQTFENRFVISVLLICFIFYIIIIGKIMYLRSYSSSGSLFSFTDLNLLLQGVLNFLVLVFLELCWAILYKVLPSSKYTYTVINYVYILSSGINSILGIIFIRDIRIGIINMLCIGKNGRSTAEVKTIKIVTNKTQVN</sequence>
<feature type="domain" description="G-protein coupled receptors family 1 profile" evidence="6">
    <location>
        <begin position="43"/>
        <end position="284"/>
    </location>
</feature>
<dbReference type="Proteomes" id="UP000038045">
    <property type="component" value="Unplaced"/>
</dbReference>
<dbReference type="GO" id="GO:0016020">
    <property type="term" value="C:membrane"/>
    <property type="evidence" value="ECO:0007669"/>
    <property type="project" value="UniProtKB-SubCell"/>
</dbReference>
<dbReference type="PROSITE" id="PS50262">
    <property type="entry name" value="G_PROTEIN_RECEP_F1_2"/>
    <property type="match status" value="1"/>
</dbReference>
<dbReference type="PROSITE" id="PS00237">
    <property type="entry name" value="G_PROTEIN_RECEP_F1_1"/>
    <property type="match status" value="1"/>
</dbReference>
<feature type="transmembrane region" description="Helical" evidence="5">
    <location>
        <begin position="238"/>
        <end position="256"/>
    </location>
</feature>
<keyword evidence="3 5" id="KW-1133">Transmembrane helix</keyword>
<keyword evidence="2 5" id="KW-0812">Transmembrane</keyword>
<feature type="transmembrane region" description="Helical" evidence="5">
    <location>
        <begin position="268"/>
        <end position="288"/>
    </location>
</feature>
<evidence type="ECO:0000256" key="2">
    <source>
        <dbReference type="ARBA" id="ARBA00022692"/>
    </source>
</evidence>
<keyword evidence="7" id="KW-1185">Reference proteome</keyword>
<protein>
    <submittedName>
        <fullName evidence="8">G_PROTEIN_RECEP_F1_2 domain-containing protein</fullName>
    </submittedName>
</protein>
<dbReference type="GO" id="GO:0004930">
    <property type="term" value="F:G protein-coupled receptor activity"/>
    <property type="evidence" value="ECO:0007669"/>
    <property type="project" value="InterPro"/>
</dbReference>
<accession>A0A0N4ZX90</accession>
<evidence type="ECO:0000256" key="4">
    <source>
        <dbReference type="ARBA" id="ARBA00023136"/>
    </source>
</evidence>
<feature type="transmembrane region" description="Helical" evidence="5">
    <location>
        <begin position="195"/>
        <end position="217"/>
    </location>
</feature>
<evidence type="ECO:0000259" key="6">
    <source>
        <dbReference type="PROSITE" id="PS50262"/>
    </source>
</evidence>
<evidence type="ECO:0000313" key="7">
    <source>
        <dbReference type="Proteomes" id="UP000038045"/>
    </source>
</evidence>